<evidence type="ECO:0000313" key="2">
    <source>
        <dbReference type="Proteomes" id="UP000177354"/>
    </source>
</evidence>
<organism evidence="1 2">
    <name type="scientific">Candidatus Gottesmanbacteria bacterium RIFCSPHIGHO2_01_FULL_40_15</name>
    <dbReference type="NCBI Taxonomy" id="1798376"/>
    <lineage>
        <taxon>Bacteria</taxon>
        <taxon>Candidatus Gottesmaniibacteriota</taxon>
    </lineage>
</organism>
<gene>
    <name evidence="1" type="ORF">A2777_00315</name>
</gene>
<dbReference type="Proteomes" id="UP000177354">
    <property type="component" value="Unassembled WGS sequence"/>
</dbReference>
<proteinExistence type="predicted"/>
<reference evidence="1 2" key="1">
    <citation type="journal article" date="2016" name="Nat. Commun.">
        <title>Thousands of microbial genomes shed light on interconnected biogeochemical processes in an aquifer system.</title>
        <authorList>
            <person name="Anantharaman K."/>
            <person name="Brown C.T."/>
            <person name="Hug L.A."/>
            <person name="Sharon I."/>
            <person name="Castelle C.J."/>
            <person name="Probst A.J."/>
            <person name="Thomas B.C."/>
            <person name="Singh A."/>
            <person name="Wilkins M.J."/>
            <person name="Karaoz U."/>
            <person name="Brodie E.L."/>
            <person name="Williams K.H."/>
            <person name="Hubbard S.S."/>
            <person name="Banfield J.F."/>
        </authorList>
    </citation>
    <scope>NUCLEOTIDE SEQUENCE [LARGE SCALE GENOMIC DNA]</scope>
</reference>
<dbReference type="EMBL" id="MFJF01000024">
    <property type="protein sequence ID" value="OGG05808.1"/>
    <property type="molecule type" value="Genomic_DNA"/>
</dbReference>
<name>A0A1F5Z032_9BACT</name>
<accession>A0A1F5Z032</accession>
<protein>
    <submittedName>
        <fullName evidence="1">Uncharacterized protein</fullName>
    </submittedName>
</protein>
<dbReference type="AlphaFoldDB" id="A0A1F5Z032"/>
<sequence>MSEVNFNSVNPVFGEAASGDVPIGIEPHFLAGVNHVVFMHNPHGGGSGRRGSFLEDLYEAMDDRRIGLRTAQKLLDEWSESGAAALKSGGEPEKVRKFHAVHDKLDEISSSR</sequence>
<comment type="caution">
    <text evidence="1">The sequence shown here is derived from an EMBL/GenBank/DDBJ whole genome shotgun (WGS) entry which is preliminary data.</text>
</comment>
<evidence type="ECO:0000313" key="1">
    <source>
        <dbReference type="EMBL" id="OGG05808.1"/>
    </source>
</evidence>